<proteinExistence type="predicted"/>
<dbReference type="InterPro" id="IPR016181">
    <property type="entry name" value="Acyl_CoA_acyltransferase"/>
</dbReference>
<dbReference type="RefSeq" id="WP_173764589.1">
    <property type="nucleotide sequence ID" value="NZ_CP048836.1"/>
</dbReference>
<feature type="domain" description="N-acetyltransferase" evidence="1">
    <location>
        <begin position="81"/>
        <end position="225"/>
    </location>
</feature>
<protein>
    <submittedName>
        <fullName evidence="2">GNAT family N-acetyltransferase</fullName>
    </submittedName>
</protein>
<dbReference type="AlphaFoldDB" id="A0A6C1B3J6"/>
<keyword evidence="3" id="KW-1185">Reference proteome</keyword>
<dbReference type="Pfam" id="PF08445">
    <property type="entry name" value="FR47"/>
    <property type="match status" value="1"/>
</dbReference>
<organism evidence="2 3">
    <name type="scientific">Nitrogeniibacter mangrovi</name>
    <dbReference type="NCBI Taxonomy" id="2016596"/>
    <lineage>
        <taxon>Bacteria</taxon>
        <taxon>Pseudomonadati</taxon>
        <taxon>Pseudomonadota</taxon>
        <taxon>Betaproteobacteria</taxon>
        <taxon>Rhodocyclales</taxon>
        <taxon>Zoogloeaceae</taxon>
        <taxon>Nitrogeniibacter</taxon>
    </lineage>
</organism>
<dbReference type="GO" id="GO:0016747">
    <property type="term" value="F:acyltransferase activity, transferring groups other than amino-acyl groups"/>
    <property type="evidence" value="ECO:0007669"/>
    <property type="project" value="InterPro"/>
</dbReference>
<dbReference type="KEGG" id="azq:G3580_07055"/>
<name>A0A6C1B3J6_9RHOO</name>
<accession>A0A6C1B3J6</accession>
<dbReference type="PROSITE" id="PS51186">
    <property type="entry name" value="GNAT"/>
    <property type="match status" value="1"/>
</dbReference>
<dbReference type="SUPFAM" id="SSF55729">
    <property type="entry name" value="Acyl-CoA N-acyltransferases (Nat)"/>
    <property type="match status" value="1"/>
</dbReference>
<sequence>MSDVLDNPTWHTLAGTHAAFAQGTDRARRYAPGFSPILGFADNAAPDLAALLPHCASGEHFYTAGWEGLVPAGWVLDDESTMFRMVWDGELPPEAGADRPVPLGPQHADQAMALATRMASGPFGPRTLELGHYLGVFDGDRLVAMAGERLRAGPYCEISAVCTDPDYQGRGLARHLMLALVRRQLAHGETPFIHVMSANTAAHRLYLRVGFHDFSQPVVRVISRL</sequence>
<evidence type="ECO:0000313" key="3">
    <source>
        <dbReference type="Proteomes" id="UP000501991"/>
    </source>
</evidence>
<dbReference type="Proteomes" id="UP000501991">
    <property type="component" value="Chromosome"/>
</dbReference>
<evidence type="ECO:0000313" key="2">
    <source>
        <dbReference type="EMBL" id="QID17425.1"/>
    </source>
</evidence>
<dbReference type="InterPro" id="IPR000182">
    <property type="entry name" value="GNAT_dom"/>
</dbReference>
<dbReference type="CDD" id="cd04301">
    <property type="entry name" value="NAT_SF"/>
    <property type="match status" value="1"/>
</dbReference>
<reference evidence="2 3" key="1">
    <citation type="submission" date="2020-02" db="EMBL/GenBank/DDBJ databases">
        <title>Nitrogenibacter mangrovi gen. nov., sp. nov. isolated from mangrove sediment, a denitrifying betaproteobacterium.</title>
        <authorList>
            <person name="Liao H."/>
            <person name="Tian Y."/>
        </authorList>
    </citation>
    <scope>NUCLEOTIDE SEQUENCE [LARGE SCALE GENOMIC DNA]</scope>
    <source>
        <strain evidence="2 3">M9-3-2</strain>
    </source>
</reference>
<keyword evidence="2" id="KW-0808">Transferase</keyword>
<gene>
    <name evidence="2" type="ORF">G3580_07055</name>
</gene>
<dbReference type="EMBL" id="CP048836">
    <property type="protein sequence ID" value="QID17425.1"/>
    <property type="molecule type" value="Genomic_DNA"/>
</dbReference>
<dbReference type="Gene3D" id="3.40.630.30">
    <property type="match status" value="1"/>
</dbReference>
<evidence type="ECO:0000259" key="1">
    <source>
        <dbReference type="PROSITE" id="PS51186"/>
    </source>
</evidence>
<dbReference type="InterPro" id="IPR013653">
    <property type="entry name" value="GCN5-like_dom"/>
</dbReference>